<comment type="caution">
    <text evidence="1">The sequence shown here is derived from an EMBL/GenBank/DDBJ whole genome shotgun (WGS) entry which is preliminary data.</text>
</comment>
<dbReference type="AlphaFoldDB" id="A0A4R0RLQ3"/>
<keyword evidence="2" id="KW-1185">Reference proteome</keyword>
<dbReference type="EMBL" id="RWJN01000065">
    <property type="protein sequence ID" value="TCD68496.1"/>
    <property type="molecule type" value="Genomic_DNA"/>
</dbReference>
<sequence>MSSSAVLKSTTDRAPSIVIHFVEDSFQDAYTEVYTENSSIEIITEVATEPTPELPKAPKEDFLKSYTNAYVAIHYRVPEPPSPPSPYSPPTSKHRFGPVPSHVHKPKEQAPNGVRYCEELHAFVPSSARYGIRGIHKHVVCPTLTQRVRKFFRLKVKSELVLAMGLSHSDLSLISLDEAQRRPDIRYRLSEPEFTAGQLEARGFAHASISSYSRSSPAHGIVLAAFVSRLLSRRITHALHFAFPDPTFIFSLPRLHQVLGQTAFSPSSQLRSALLLPRYQVPSAIVPSFLLHLITLIR</sequence>
<name>A0A4R0RLQ3_9APHY</name>
<dbReference type="OrthoDB" id="2794674at2759"/>
<reference evidence="1 2" key="1">
    <citation type="submission" date="2018-11" db="EMBL/GenBank/DDBJ databases">
        <title>Genome assembly of Steccherinum ochraceum LE-BIN_3174, the white-rot fungus of the Steccherinaceae family (The Residual Polyporoid clade, Polyporales, Basidiomycota).</title>
        <authorList>
            <person name="Fedorova T.V."/>
            <person name="Glazunova O.A."/>
            <person name="Landesman E.O."/>
            <person name="Moiseenko K.V."/>
            <person name="Psurtseva N.V."/>
            <person name="Savinova O.S."/>
            <person name="Shakhova N.V."/>
            <person name="Tyazhelova T.V."/>
            <person name="Vasina D.V."/>
        </authorList>
    </citation>
    <scope>NUCLEOTIDE SEQUENCE [LARGE SCALE GENOMIC DNA]</scope>
    <source>
        <strain evidence="1 2">LE-BIN_3174</strain>
    </source>
</reference>
<evidence type="ECO:0000313" key="1">
    <source>
        <dbReference type="EMBL" id="TCD68496.1"/>
    </source>
</evidence>
<dbReference type="Proteomes" id="UP000292702">
    <property type="component" value="Unassembled WGS sequence"/>
</dbReference>
<protein>
    <submittedName>
        <fullName evidence="1">Uncharacterized protein</fullName>
    </submittedName>
</protein>
<organism evidence="1 2">
    <name type="scientific">Steccherinum ochraceum</name>
    <dbReference type="NCBI Taxonomy" id="92696"/>
    <lineage>
        <taxon>Eukaryota</taxon>
        <taxon>Fungi</taxon>
        <taxon>Dikarya</taxon>
        <taxon>Basidiomycota</taxon>
        <taxon>Agaricomycotina</taxon>
        <taxon>Agaricomycetes</taxon>
        <taxon>Polyporales</taxon>
        <taxon>Steccherinaceae</taxon>
        <taxon>Steccherinum</taxon>
    </lineage>
</organism>
<gene>
    <name evidence="1" type="ORF">EIP91_010671</name>
</gene>
<evidence type="ECO:0000313" key="2">
    <source>
        <dbReference type="Proteomes" id="UP000292702"/>
    </source>
</evidence>
<proteinExistence type="predicted"/>
<accession>A0A4R0RLQ3</accession>